<evidence type="ECO:0000256" key="6">
    <source>
        <dbReference type="SAM" id="MobiDB-lite"/>
    </source>
</evidence>
<comment type="caution">
    <text evidence="8">The sequence shown here is derived from an EMBL/GenBank/DDBJ whole genome shotgun (WGS) entry which is preliminary data.</text>
</comment>
<proteinExistence type="predicted"/>
<keyword evidence="4" id="KW-0862">Zinc</keyword>
<feature type="region of interest" description="Disordered" evidence="6">
    <location>
        <begin position="268"/>
        <end position="293"/>
    </location>
</feature>
<dbReference type="PANTHER" id="PTHR14003:SF19">
    <property type="entry name" value="YY2 TRANSCRIPTION FACTOR"/>
    <property type="match status" value="1"/>
</dbReference>
<evidence type="ECO:0000259" key="7">
    <source>
        <dbReference type="PROSITE" id="PS50157"/>
    </source>
</evidence>
<evidence type="ECO:0000256" key="1">
    <source>
        <dbReference type="ARBA" id="ARBA00022723"/>
    </source>
</evidence>
<evidence type="ECO:0000313" key="9">
    <source>
        <dbReference type="Proteomes" id="UP001221142"/>
    </source>
</evidence>
<dbReference type="GO" id="GO:0000981">
    <property type="term" value="F:DNA-binding transcription factor activity, RNA polymerase II-specific"/>
    <property type="evidence" value="ECO:0007669"/>
    <property type="project" value="TreeGrafter"/>
</dbReference>
<dbReference type="InterPro" id="IPR036236">
    <property type="entry name" value="Znf_C2H2_sf"/>
</dbReference>
<dbReference type="EMBL" id="JARKIF010000026">
    <property type="protein sequence ID" value="KAJ7614448.1"/>
    <property type="molecule type" value="Genomic_DNA"/>
</dbReference>
<evidence type="ECO:0000313" key="8">
    <source>
        <dbReference type="EMBL" id="KAJ7614448.1"/>
    </source>
</evidence>
<dbReference type="PANTHER" id="PTHR14003">
    <property type="entry name" value="TRANSCRIPTIONAL REPRESSOR PROTEIN YY"/>
    <property type="match status" value="1"/>
</dbReference>
<sequence>MEPTKKRRPSSTGPPRKHHICTVCQRGFSTTGHLARHSRVHTGERNHKCPFPGCETKCSRQDNLQQHYRIHLSPGSRRKSGRSIPILRSRSTPAPSPRAASASPPSGSSEDYGCREDSPPLEPPPLEDSRVYFRKLALAQGAALDTPPESPPPLVEASLPTTASSPSIGLPSHRMLPPLDTSTGSYGWHTAPSSASAAYQYDYGSAATSPALSPVISSASTSYSSLASTAAWESPQRAYPPFRAASHSPAAMAVPVSRLATGSIHQGAYEAGGSLSPPDGRSPQTPYTPYTYPAAEPPSCYPLSTEPQTESPQTVYPYGQYSSAGGQQQYEYPAAYDGQGHIIAGSANAGYTAVPTMEYRASAQTSYSPSPVLSSLPSIQRRPGPTRRDTYAQYHEYSYSTGHGYAPTPVLHQPRPQYHLPVYQSGLVVQ</sequence>
<dbReference type="Proteomes" id="UP001221142">
    <property type="component" value="Unassembled WGS sequence"/>
</dbReference>
<dbReference type="Gene3D" id="3.30.160.60">
    <property type="entry name" value="Classic Zinc Finger"/>
    <property type="match status" value="2"/>
</dbReference>
<keyword evidence="1" id="KW-0479">Metal-binding</keyword>
<feature type="region of interest" description="Disordered" evidence="6">
    <location>
        <begin position="143"/>
        <end position="176"/>
    </location>
</feature>
<reference evidence="8" key="1">
    <citation type="submission" date="2023-03" db="EMBL/GenBank/DDBJ databases">
        <title>Massive genome expansion in bonnet fungi (Mycena s.s.) driven by repeated elements and novel gene families across ecological guilds.</title>
        <authorList>
            <consortium name="Lawrence Berkeley National Laboratory"/>
            <person name="Harder C.B."/>
            <person name="Miyauchi S."/>
            <person name="Viragh M."/>
            <person name="Kuo A."/>
            <person name="Thoen E."/>
            <person name="Andreopoulos B."/>
            <person name="Lu D."/>
            <person name="Skrede I."/>
            <person name="Drula E."/>
            <person name="Henrissat B."/>
            <person name="Morin E."/>
            <person name="Kohler A."/>
            <person name="Barry K."/>
            <person name="LaButti K."/>
            <person name="Morin E."/>
            <person name="Salamov A."/>
            <person name="Lipzen A."/>
            <person name="Mereny Z."/>
            <person name="Hegedus B."/>
            <person name="Baldrian P."/>
            <person name="Stursova M."/>
            <person name="Weitz H."/>
            <person name="Taylor A."/>
            <person name="Grigoriev I.V."/>
            <person name="Nagy L.G."/>
            <person name="Martin F."/>
            <person name="Kauserud H."/>
        </authorList>
    </citation>
    <scope>NUCLEOTIDE SEQUENCE</scope>
    <source>
        <strain evidence="8">9284</strain>
    </source>
</reference>
<dbReference type="GO" id="GO:0000785">
    <property type="term" value="C:chromatin"/>
    <property type="evidence" value="ECO:0007669"/>
    <property type="project" value="TreeGrafter"/>
</dbReference>
<dbReference type="Pfam" id="PF00096">
    <property type="entry name" value="zf-C2H2"/>
    <property type="match status" value="2"/>
</dbReference>
<dbReference type="InterPro" id="IPR013087">
    <property type="entry name" value="Znf_C2H2_type"/>
</dbReference>
<keyword evidence="3 5" id="KW-0863">Zinc-finger</keyword>
<dbReference type="PROSITE" id="PS00028">
    <property type="entry name" value="ZINC_FINGER_C2H2_1"/>
    <property type="match status" value="2"/>
</dbReference>
<keyword evidence="9" id="KW-1185">Reference proteome</keyword>
<protein>
    <recommendedName>
        <fullName evidence="7">C2H2-type domain-containing protein</fullName>
    </recommendedName>
</protein>
<dbReference type="SUPFAM" id="SSF57667">
    <property type="entry name" value="beta-beta-alpha zinc fingers"/>
    <property type="match status" value="1"/>
</dbReference>
<evidence type="ECO:0000256" key="4">
    <source>
        <dbReference type="ARBA" id="ARBA00022833"/>
    </source>
</evidence>
<feature type="compositionally biased region" description="Low complexity" evidence="6">
    <location>
        <begin position="366"/>
        <end position="378"/>
    </location>
</feature>
<evidence type="ECO:0000256" key="5">
    <source>
        <dbReference type="PROSITE-ProRule" id="PRU00042"/>
    </source>
</evidence>
<feature type="compositionally biased region" description="Low complexity" evidence="6">
    <location>
        <begin position="88"/>
        <end position="109"/>
    </location>
</feature>
<gene>
    <name evidence="8" type="ORF">FB45DRAFT_936964</name>
</gene>
<dbReference type="GO" id="GO:0000978">
    <property type="term" value="F:RNA polymerase II cis-regulatory region sequence-specific DNA binding"/>
    <property type="evidence" value="ECO:0007669"/>
    <property type="project" value="TreeGrafter"/>
</dbReference>
<accession>A0AAD7B9R8</accession>
<dbReference type="GO" id="GO:0031519">
    <property type="term" value="C:PcG protein complex"/>
    <property type="evidence" value="ECO:0007669"/>
    <property type="project" value="TreeGrafter"/>
</dbReference>
<dbReference type="SMART" id="SM00355">
    <property type="entry name" value="ZnF_C2H2"/>
    <property type="match status" value="2"/>
</dbReference>
<evidence type="ECO:0000256" key="2">
    <source>
        <dbReference type="ARBA" id="ARBA00022737"/>
    </source>
</evidence>
<evidence type="ECO:0000256" key="3">
    <source>
        <dbReference type="ARBA" id="ARBA00022771"/>
    </source>
</evidence>
<keyword evidence="2" id="KW-0677">Repeat</keyword>
<organism evidence="8 9">
    <name type="scientific">Roridomyces roridus</name>
    <dbReference type="NCBI Taxonomy" id="1738132"/>
    <lineage>
        <taxon>Eukaryota</taxon>
        <taxon>Fungi</taxon>
        <taxon>Dikarya</taxon>
        <taxon>Basidiomycota</taxon>
        <taxon>Agaricomycotina</taxon>
        <taxon>Agaricomycetes</taxon>
        <taxon>Agaricomycetidae</taxon>
        <taxon>Agaricales</taxon>
        <taxon>Marasmiineae</taxon>
        <taxon>Mycenaceae</taxon>
        <taxon>Roridomyces</taxon>
    </lineage>
</organism>
<feature type="region of interest" description="Disordered" evidence="6">
    <location>
        <begin position="68"/>
        <end position="127"/>
    </location>
</feature>
<name>A0AAD7B9R8_9AGAR</name>
<dbReference type="PROSITE" id="PS50157">
    <property type="entry name" value="ZINC_FINGER_C2H2_2"/>
    <property type="match status" value="1"/>
</dbReference>
<feature type="domain" description="C2H2-type" evidence="7">
    <location>
        <begin position="19"/>
        <end position="46"/>
    </location>
</feature>
<feature type="region of interest" description="Disordered" evidence="6">
    <location>
        <begin position="366"/>
        <end position="387"/>
    </location>
</feature>
<dbReference type="FunFam" id="3.30.160.60:FF:000446">
    <property type="entry name" value="Zinc finger protein"/>
    <property type="match status" value="1"/>
</dbReference>
<dbReference type="GO" id="GO:0005667">
    <property type="term" value="C:transcription regulator complex"/>
    <property type="evidence" value="ECO:0007669"/>
    <property type="project" value="TreeGrafter"/>
</dbReference>
<dbReference type="GO" id="GO:0008270">
    <property type="term" value="F:zinc ion binding"/>
    <property type="evidence" value="ECO:0007669"/>
    <property type="project" value="UniProtKB-KW"/>
</dbReference>
<dbReference type="AlphaFoldDB" id="A0AAD7B9R8"/>